<dbReference type="AlphaFoldDB" id="A0A8X6KJE2"/>
<dbReference type="EMBL" id="BMAV01026797">
    <property type="protein sequence ID" value="GFS53388.1"/>
    <property type="molecule type" value="Genomic_DNA"/>
</dbReference>
<feature type="compositionally biased region" description="Low complexity" evidence="1">
    <location>
        <begin position="12"/>
        <end position="23"/>
    </location>
</feature>
<evidence type="ECO:0000313" key="2">
    <source>
        <dbReference type="EMBL" id="GFS53388.1"/>
    </source>
</evidence>
<accession>A0A8X6KJE2</accession>
<protein>
    <submittedName>
        <fullName evidence="2">Uncharacterized protein</fullName>
    </submittedName>
</protein>
<evidence type="ECO:0000256" key="1">
    <source>
        <dbReference type="SAM" id="MobiDB-lite"/>
    </source>
</evidence>
<gene>
    <name evidence="2" type="ORF">TNIN_211771</name>
</gene>
<dbReference type="Proteomes" id="UP000886998">
    <property type="component" value="Unassembled WGS sequence"/>
</dbReference>
<comment type="caution">
    <text evidence="2">The sequence shown here is derived from an EMBL/GenBank/DDBJ whole genome shotgun (WGS) entry which is preliminary data.</text>
</comment>
<name>A0A8X6KJE2_9ARAC</name>
<organism evidence="2 3">
    <name type="scientific">Trichonephila inaurata madagascariensis</name>
    <dbReference type="NCBI Taxonomy" id="2747483"/>
    <lineage>
        <taxon>Eukaryota</taxon>
        <taxon>Metazoa</taxon>
        <taxon>Ecdysozoa</taxon>
        <taxon>Arthropoda</taxon>
        <taxon>Chelicerata</taxon>
        <taxon>Arachnida</taxon>
        <taxon>Araneae</taxon>
        <taxon>Araneomorphae</taxon>
        <taxon>Entelegynae</taxon>
        <taxon>Araneoidea</taxon>
        <taxon>Nephilidae</taxon>
        <taxon>Trichonephila</taxon>
        <taxon>Trichonephila inaurata</taxon>
    </lineage>
</organism>
<keyword evidence="3" id="KW-1185">Reference proteome</keyword>
<feature type="region of interest" description="Disordered" evidence="1">
    <location>
        <begin position="1"/>
        <end position="28"/>
    </location>
</feature>
<evidence type="ECO:0000313" key="3">
    <source>
        <dbReference type="Proteomes" id="UP000886998"/>
    </source>
</evidence>
<sequence>MSENRINRIKSRSSSSTRCGTSKPALEPTTDCERQAKTLGCCNDKIFSLLDTKEERTNNRGKHQLTTVLKVPSERHLKPRTNW</sequence>
<proteinExistence type="predicted"/>
<reference evidence="2" key="1">
    <citation type="submission" date="2020-08" db="EMBL/GenBank/DDBJ databases">
        <title>Multicomponent nature underlies the extraordinary mechanical properties of spider dragline silk.</title>
        <authorList>
            <person name="Kono N."/>
            <person name="Nakamura H."/>
            <person name="Mori M."/>
            <person name="Yoshida Y."/>
            <person name="Ohtoshi R."/>
            <person name="Malay A.D."/>
            <person name="Moran D.A.P."/>
            <person name="Tomita M."/>
            <person name="Numata K."/>
            <person name="Arakawa K."/>
        </authorList>
    </citation>
    <scope>NUCLEOTIDE SEQUENCE</scope>
</reference>